<accession>A0A2H3DA96</accession>
<dbReference type="Proteomes" id="UP000217790">
    <property type="component" value="Unassembled WGS sequence"/>
</dbReference>
<evidence type="ECO:0000313" key="2">
    <source>
        <dbReference type="Proteomes" id="UP000217790"/>
    </source>
</evidence>
<dbReference type="InParanoid" id="A0A2H3DA96"/>
<keyword evidence="2" id="KW-1185">Reference proteome</keyword>
<gene>
    <name evidence="1" type="ORF">ARMGADRAFT_1013409</name>
</gene>
<sequence length="160" mass="18053">MCRRSDEMPQHFEASFFQSENVSVSTAKQSSSTSTMRELKEILSYSEFGLLTIHQGPFRVHRSLLHDIDLYRRLSSSLVVTCSNLLNLQYSLNKHRIQSHKSPAFAFSITSTFSGYCDTFKCRTRLIYDPFRAKSGASTLLVKYAISGSTLDNCFGPGSK</sequence>
<name>A0A2H3DA96_ARMGA</name>
<dbReference type="AlphaFoldDB" id="A0A2H3DA96"/>
<protein>
    <submittedName>
        <fullName evidence="1">Uncharacterized protein</fullName>
    </submittedName>
</protein>
<organism evidence="1 2">
    <name type="scientific">Armillaria gallica</name>
    <name type="common">Bulbous honey fungus</name>
    <name type="synonym">Armillaria bulbosa</name>
    <dbReference type="NCBI Taxonomy" id="47427"/>
    <lineage>
        <taxon>Eukaryota</taxon>
        <taxon>Fungi</taxon>
        <taxon>Dikarya</taxon>
        <taxon>Basidiomycota</taxon>
        <taxon>Agaricomycotina</taxon>
        <taxon>Agaricomycetes</taxon>
        <taxon>Agaricomycetidae</taxon>
        <taxon>Agaricales</taxon>
        <taxon>Marasmiineae</taxon>
        <taxon>Physalacriaceae</taxon>
        <taxon>Armillaria</taxon>
    </lineage>
</organism>
<evidence type="ECO:0000313" key="1">
    <source>
        <dbReference type="EMBL" id="PBK92175.1"/>
    </source>
</evidence>
<dbReference type="EMBL" id="KZ293659">
    <property type="protein sequence ID" value="PBK92175.1"/>
    <property type="molecule type" value="Genomic_DNA"/>
</dbReference>
<proteinExistence type="predicted"/>
<reference evidence="2" key="1">
    <citation type="journal article" date="2017" name="Nat. Ecol. Evol.">
        <title>Genome expansion and lineage-specific genetic innovations in the forest pathogenic fungi Armillaria.</title>
        <authorList>
            <person name="Sipos G."/>
            <person name="Prasanna A.N."/>
            <person name="Walter M.C."/>
            <person name="O'Connor E."/>
            <person name="Balint B."/>
            <person name="Krizsan K."/>
            <person name="Kiss B."/>
            <person name="Hess J."/>
            <person name="Varga T."/>
            <person name="Slot J."/>
            <person name="Riley R."/>
            <person name="Boka B."/>
            <person name="Rigling D."/>
            <person name="Barry K."/>
            <person name="Lee J."/>
            <person name="Mihaltcheva S."/>
            <person name="LaButti K."/>
            <person name="Lipzen A."/>
            <person name="Waldron R."/>
            <person name="Moloney N.M."/>
            <person name="Sperisen C."/>
            <person name="Kredics L."/>
            <person name="Vagvoelgyi C."/>
            <person name="Patrignani A."/>
            <person name="Fitzpatrick D."/>
            <person name="Nagy I."/>
            <person name="Doyle S."/>
            <person name="Anderson J.B."/>
            <person name="Grigoriev I.V."/>
            <person name="Gueldener U."/>
            <person name="Muensterkoetter M."/>
            <person name="Nagy L.G."/>
        </authorList>
    </citation>
    <scope>NUCLEOTIDE SEQUENCE [LARGE SCALE GENOMIC DNA]</scope>
    <source>
        <strain evidence="2">Ar21-2</strain>
    </source>
</reference>